<reference evidence="3 4" key="1">
    <citation type="journal article" date="2018" name="BMC Genomics">
        <title>Comparative genome analyses reveal sequence features reflecting distinct modes of host-adaptation between dicot and monocot powdery mildew.</title>
        <authorList>
            <person name="Wu Y."/>
            <person name="Ma X."/>
            <person name="Pan Z."/>
            <person name="Kale S.D."/>
            <person name="Song Y."/>
            <person name="King H."/>
            <person name="Zhang Q."/>
            <person name="Presley C."/>
            <person name="Deng X."/>
            <person name="Wei C.I."/>
            <person name="Xiao S."/>
        </authorList>
    </citation>
    <scope>NUCLEOTIDE SEQUENCE [LARGE SCALE GENOMIC DNA]</scope>
    <source>
        <strain evidence="3">UMSG2</strain>
    </source>
</reference>
<keyword evidence="2" id="KW-0732">Signal</keyword>
<evidence type="ECO:0000256" key="1">
    <source>
        <dbReference type="SAM" id="MobiDB-lite"/>
    </source>
</evidence>
<feature type="signal peptide" evidence="2">
    <location>
        <begin position="1"/>
        <end position="19"/>
    </location>
</feature>
<sequence length="208" mass="23858">MPLYIILLSILGRSKTAHALKNVDAFGESYYGYMCFDRLYPAHVIFAAAKHYCDITKYQPSLSVLSEEDLEYGNKYNFEPLRIDRESMKRESYDIIPILSDGTIYPFELIPERRLTKNSAGEMVKIDPGQERLIVDKNCDIITVFTKLHKKRNGKFKGQNCEFIYSLGNHLSPPPDFSRRPSVSTNGLPEQLQEKSHDSSDLSKNIKI</sequence>
<protein>
    <submittedName>
        <fullName evidence="3">Uncharacterized protein</fullName>
    </submittedName>
</protein>
<dbReference type="EMBL" id="MCFK01000764">
    <property type="protein sequence ID" value="RKF65466.1"/>
    <property type="molecule type" value="Genomic_DNA"/>
</dbReference>
<comment type="caution">
    <text evidence="3">The sequence shown here is derived from an EMBL/GenBank/DDBJ whole genome shotgun (WGS) entry which is preliminary data.</text>
</comment>
<keyword evidence="4" id="KW-1185">Reference proteome</keyword>
<evidence type="ECO:0000256" key="2">
    <source>
        <dbReference type="SAM" id="SignalP"/>
    </source>
</evidence>
<dbReference type="AlphaFoldDB" id="A0A420I748"/>
<dbReference type="OrthoDB" id="10460089at2759"/>
<dbReference type="Proteomes" id="UP000286134">
    <property type="component" value="Unassembled WGS sequence"/>
</dbReference>
<name>A0A420I748_9PEZI</name>
<proteinExistence type="predicted"/>
<evidence type="ECO:0000313" key="3">
    <source>
        <dbReference type="EMBL" id="RKF65466.1"/>
    </source>
</evidence>
<feature type="compositionally biased region" description="Basic and acidic residues" evidence="1">
    <location>
        <begin position="192"/>
        <end position="201"/>
    </location>
</feature>
<evidence type="ECO:0000313" key="4">
    <source>
        <dbReference type="Proteomes" id="UP000286134"/>
    </source>
</evidence>
<accession>A0A420I748</accession>
<organism evidence="3 4">
    <name type="scientific">Erysiphe neolycopersici</name>
    <dbReference type="NCBI Taxonomy" id="212602"/>
    <lineage>
        <taxon>Eukaryota</taxon>
        <taxon>Fungi</taxon>
        <taxon>Dikarya</taxon>
        <taxon>Ascomycota</taxon>
        <taxon>Pezizomycotina</taxon>
        <taxon>Leotiomycetes</taxon>
        <taxon>Erysiphales</taxon>
        <taxon>Erysiphaceae</taxon>
        <taxon>Erysiphe</taxon>
    </lineage>
</organism>
<feature type="chain" id="PRO_5019249187" evidence="2">
    <location>
        <begin position="20"/>
        <end position="208"/>
    </location>
</feature>
<feature type="region of interest" description="Disordered" evidence="1">
    <location>
        <begin position="174"/>
        <end position="208"/>
    </location>
</feature>
<gene>
    <name evidence="3" type="ORF">OnM2_007016</name>
</gene>